<dbReference type="PROSITE" id="PS51186">
    <property type="entry name" value="GNAT"/>
    <property type="match status" value="1"/>
</dbReference>
<dbReference type="Gene3D" id="3.40.50.720">
    <property type="entry name" value="NAD(P)-binding Rossmann-like Domain"/>
    <property type="match status" value="1"/>
</dbReference>
<dbReference type="PANTHER" id="PTHR42793">
    <property type="entry name" value="COA BINDING DOMAIN CONTAINING PROTEIN"/>
    <property type="match status" value="1"/>
</dbReference>
<dbReference type="InterPro" id="IPR016181">
    <property type="entry name" value="Acyl_CoA_acyltransferase"/>
</dbReference>
<dbReference type="GO" id="GO:0016747">
    <property type="term" value="F:acyltransferase activity, transferring groups other than amino-acyl groups"/>
    <property type="evidence" value="ECO:0007669"/>
    <property type="project" value="InterPro"/>
</dbReference>
<dbReference type="Gene3D" id="3.40.630.30">
    <property type="match status" value="1"/>
</dbReference>
<dbReference type="SUPFAM" id="SSF56059">
    <property type="entry name" value="Glutathione synthetase ATP-binding domain-like"/>
    <property type="match status" value="1"/>
</dbReference>
<evidence type="ECO:0000313" key="2">
    <source>
        <dbReference type="EMBL" id="UGS35078.1"/>
    </source>
</evidence>
<dbReference type="Pfam" id="PF13607">
    <property type="entry name" value="Succ_CoA_lig"/>
    <property type="match status" value="1"/>
</dbReference>
<organism evidence="2 3">
    <name type="scientific">Capillimicrobium parvum</name>
    <dbReference type="NCBI Taxonomy" id="2884022"/>
    <lineage>
        <taxon>Bacteria</taxon>
        <taxon>Bacillati</taxon>
        <taxon>Actinomycetota</taxon>
        <taxon>Thermoleophilia</taxon>
        <taxon>Solirubrobacterales</taxon>
        <taxon>Capillimicrobiaceae</taxon>
        <taxon>Capillimicrobium</taxon>
    </lineage>
</organism>
<dbReference type="InterPro" id="IPR003781">
    <property type="entry name" value="CoA-bd"/>
</dbReference>
<evidence type="ECO:0000313" key="3">
    <source>
        <dbReference type="Proteomes" id="UP001162834"/>
    </source>
</evidence>
<dbReference type="AlphaFoldDB" id="A0A9E6XVX8"/>
<dbReference type="GO" id="GO:0005524">
    <property type="term" value="F:ATP binding"/>
    <property type="evidence" value="ECO:0007669"/>
    <property type="project" value="InterPro"/>
</dbReference>
<dbReference type="SMART" id="SM00881">
    <property type="entry name" value="CoA_binding"/>
    <property type="match status" value="1"/>
</dbReference>
<protein>
    <recommendedName>
        <fullName evidence="1">N-acetyltransferase domain-containing protein</fullName>
    </recommendedName>
</protein>
<dbReference type="InterPro" id="IPR036291">
    <property type="entry name" value="NAD(P)-bd_dom_sf"/>
</dbReference>
<keyword evidence="3" id="KW-1185">Reference proteome</keyword>
<dbReference type="PANTHER" id="PTHR42793:SF1">
    <property type="entry name" value="PEPTIDYL-LYSINE N-ACETYLTRANSFERASE PATZ"/>
    <property type="match status" value="1"/>
</dbReference>
<dbReference type="RefSeq" id="WP_259314740.1">
    <property type="nucleotide sequence ID" value="NZ_CP087164.1"/>
</dbReference>
<reference evidence="2" key="1">
    <citation type="journal article" date="2022" name="Int. J. Syst. Evol. Microbiol.">
        <title>Pseudomonas aegrilactucae sp. nov. and Pseudomonas morbosilactucae sp. nov., pathogens causing bacterial rot of lettuce in Japan.</title>
        <authorList>
            <person name="Sawada H."/>
            <person name="Fujikawa T."/>
            <person name="Satou M."/>
        </authorList>
    </citation>
    <scope>NUCLEOTIDE SEQUENCE</scope>
    <source>
        <strain evidence="2">0166_1</strain>
    </source>
</reference>
<accession>A0A9E6XVX8</accession>
<dbReference type="InterPro" id="IPR032875">
    <property type="entry name" value="Succ_CoA_lig_flav_dom"/>
</dbReference>
<dbReference type="CDD" id="cd04301">
    <property type="entry name" value="NAT_SF"/>
    <property type="match status" value="1"/>
</dbReference>
<dbReference type="SUPFAM" id="SSF55729">
    <property type="entry name" value="Acyl-CoA N-acyltransferases (Nat)"/>
    <property type="match status" value="1"/>
</dbReference>
<sequence length="889" mass="93108">MPLVRDVILRDGSVLRLREPTPDDEAAIKDFFDRLDPESRYLRFHGHIRSDRVAAHYAAADGENRVALLAHREGEIVAVAGYERLRELGAAEVAFAVLASEQGRGLGTRMLEQLAAVASEHGIDRFDASVMIENRRMLGVFSSAGFAVKRESSHGVVELALDIRPSETLAERIAERDHQATVASLRPLLAPSSLAVVGASNQPGSVGARLFANVLAARFSGIATPVNRAAPVVQSVRAHARVSELPEPPELAILAVPASEVLDVARDATGAGVRALIVVSAGFAERDDEGRRRQEELVDLCRDHGVRLIGPNSLGLINTDPAVTLNAAMSQVEPPAGRLAISSQSGALGIGLLGQAVGRGLGVASFVTLGNRADVSTNDLLEWWEDDERVAVIALYMESFGNPRRFSVLARRVSRRKPIVAVKGHRDVAIGDGEGSQTGRALRGEAVFDALFRQAGVLRVEGAQALFDTAALLERQPLPGGRSVAVVTNSGGLGTLAADACLSRGLSIARLSSVTQEALAVAVPDADRTTNPVDLGISATPEHLRVAVDTVLGDEGVDAAIVLTVDLAGVAPDAMLAALEPAGDAPRAKPVAASCVRADGRMAPAPGSVPNFRFPEACAAVLALAAERREWLSRPLGQGPAFDDADGEAARAQVVAALGDGDETRWLDDADVAALLERHGIPLLHGTRCATPGEAVRAAQAIGGPVALKAAFSKPVDATEIDAVLLGLEGETALRAGWDALVERVGRAGRDWHGAIVQPLAEGGVDVLVGALNHEALGVVAGVGAGGRQAGLYGDVAFRLAPATDVDAVELLAAAPVVDRWLQGGAAGPEPDRDALADCVLRLARLFEDVPELVEGDLNPVRLHPGGLTVLDARLRAGRRSAPERIRTW</sequence>
<dbReference type="SUPFAM" id="SSF52210">
    <property type="entry name" value="Succinyl-CoA synthetase domains"/>
    <property type="match status" value="2"/>
</dbReference>
<evidence type="ECO:0000259" key="1">
    <source>
        <dbReference type="PROSITE" id="PS51186"/>
    </source>
</evidence>
<dbReference type="SUPFAM" id="SSF51735">
    <property type="entry name" value="NAD(P)-binding Rossmann-fold domains"/>
    <property type="match status" value="1"/>
</dbReference>
<proteinExistence type="predicted"/>
<dbReference type="Gene3D" id="3.40.50.261">
    <property type="entry name" value="Succinyl-CoA synthetase domains"/>
    <property type="match status" value="2"/>
</dbReference>
<dbReference type="InterPro" id="IPR000182">
    <property type="entry name" value="GNAT_dom"/>
</dbReference>
<dbReference type="Pfam" id="PF13549">
    <property type="entry name" value="ATP-grasp_5"/>
    <property type="match status" value="1"/>
</dbReference>
<name>A0A9E6XVX8_9ACTN</name>
<feature type="domain" description="N-acetyltransferase" evidence="1">
    <location>
        <begin position="15"/>
        <end position="164"/>
    </location>
</feature>
<gene>
    <name evidence="2" type="ORF">DSM104329_01462</name>
</gene>
<dbReference type="Proteomes" id="UP001162834">
    <property type="component" value="Chromosome"/>
</dbReference>
<dbReference type="Pfam" id="PF00583">
    <property type="entry name" value="Acetyltransf_1"/>
    <property type="match status" value="1"/>
</dbReference>
<dbReference type="EMBL" id="CP087164">
    <property type="protein sequence ID" value="UGS35078.1"/>
    <property type="molecule type" value="Genomic_DNA"/>
</dbReference>
<dbReference type="Gene3D" id="3.30.470.20">
    <property type="entry name" value="ATP-grasp fold, B domain"/>
    <property type="match status" value="1"/>
</dbReference>
<dbReference type="KEGG" id="sbae:DSM104329_01462"/>
<dbReference type="Pfam" id="PF13380">
    <property type="entry name" value="CoA_binding_2"/>
    <property type="match status" value="1"/>
</dbReference>
<dbReference type="Gene3D" id="3.30.1490.20">
    <property type="entry name" value="ATP-grasp fold, A domain"/>
    <property type="match status" value="1"/>
</dbReference>
<dbReference type="InterPro" id="IPR016102">
    <property type="entry name" value="Succinyl-CoA_synth-like"/>
</dbReference>
<dbReference type="InterPro" id="IPR013815">
    <property type="entry name" value="ATP_grasp_subdomain_1"/>
</dbReference>